<dbReference type="Pfam" id="PF13414">
    <property type="entry name" value="TPR_11"/>
    <property type="match status" value="1"/>
</dbReference>
<evidence type="ECO:0000313" key="2">
    <source>
        <dbReference type="Proteomes" id="UP000256478"/>
    </source>
</evidence>
<reference evidence="1 2" key="1">
    <citation type="submission" date="2018-08" db="EMBL/GenBank/DDBJ databases">
        <title>Thalassotalea euphylliae genome.</title>
        <authorList>
            <person name="Summers S."/>
            <person name="Rice S.A."/>
            <person name="Freckelton M.L."/>
            <person name="Nedved B.T."/>
            <person name="Hadfield M.G."/>
        </authorList>
    </citation>
    <scope>NUCLEOTIDE SEQUENCE [LARGE SCALE GENOMIC DNA]</scope>
    <source>
        <strain evidence="1 2">H1</strain>
    </source>
</reference>
<dbReference type="EMBL" id="QUOU01000001">
    <property type="protein sequence ID" value="REL25213.1"/>
    <property type="molecule type" value="Genomic_DNA"/>
</dbReference>
<dbReference type="AlphaFoldDB" id="A0A3E0TLA6"/>
<sequence>MQIKIIILFITLVLSNKVIGANRDNTTCGIEQGVPLQNAYGPWDFTNPAHSSKLPIVLGAHFTSNVEKLKSGQTGKLIADIDYTLRAIPNYHRALYAMAKHQRIEKMAFRNIDKYYTADCYFKRALYFQPNDAISHMIYAIHLQQTQRLEEAKEHYRVALTLLPENPEINYNAGLLYVKLGDLVKARQHAEVAYQQGYPLQGLAKQIENFSNVE</sequence>
<gene>
    <name evidence="1" type="ORF">DXX93_00665</name>
</gene>
<protein>
    <submittedName>
        <fullName evidence="1">Tetratricopeptide repeat protein</fullName>
    </submittedName>
</protein>
<name>A0A3E0TLA6_9GAMM</name>
<dbReference type="InterPro" id="IPR011990">
    <property type="entry name" value="TPR-like_helical_dom_sf"/>
</dbReference>
<proteinExistence type="predicted"/>
<evidence type="ECO:0000313" key="1">
    <source>
        <dbReference type="EMBL" id="REL25213.1"/>
    </source>
</evidence>
<dbReference type="Proteomes" id="UP000256478">
    <property type="component" value="Unassembled WGS sequence"/>
</dbReference>
<dbReference type="Gene3D" id="1.25.40.10">
    <property type="entry name" value="Tetratricopeptide repeat domain"/>
    <property type="match status" value="1"/>
</dbReference>
<accession>A0A3E0TLA6</accession>
<dbReference type="SUPFAM" id="SSF48452">
    <property type="entry name" value="TPR-like"/>
    <property type="match status" value="1"/>
</dbReference>
<comment type="caution">
    <text evidence="1">The sequence shown here is derived from an EMBL/GenBank/DDBJ whole genome shotgun (WGS) entry which is preliminary data.</text>
</comment>
<organism evidence="1 2">
    <name type="scientific">Thalassotalea euphylliae</name>
    <dbReference type="NCBI Taxonomy" id="1655234"/>
    <lineage>
        <taxon>Bacteria</taxon>
        <taxon>Pseudomonadati</taxon>
        <taxon>Pseudomonadota</taxon>
        <taxon>Gammaproteobacteria</taxon>
        <taxon>Alteromonadales</taxon>
        <taxon>Colwelliaceae</taxon>
        <taxon>Thalassotalea</taxon>
    </lineage>
</organism>